<name>A0AAW1INH3_SAPOF</name>
<gene>
    <name evidence="7" type="ORF">RND81_09G162200</name>
</gene>
<sequence>MFLRFGNDIPHLNSQYQQRTPLIIQEPNEYYYLDLRAINVGPETLRINPSVFKLRPDGSGGCFIDSGSSVSFLVNVAYQKFERALKRRIVAENPGITVVSGGRRLCFKQPRPRTRTRFPKVTFHFANNAKFEIEPDAYMMGFTNPNPQVYCLMIVPSNSLTMLGANQQVNHRIIYDIVNSELLFSRTNCFSNN</sequence>
<dbReference type="SUPFAM" id="SSF50630">
    <property type="entry name" value="Acid proteases"/>
    <property type="match status" value="1"/>
</dbReference>
<dbReference type="GO" id="GO:0005576">
    <property type="term" value="C:extracellular region"/>
    <property type="evidence" value="ECO:0007669"/>
    <property type="project" value="TreeGrafter"/>
</dbReference>
<dbReference type="FunFam" id="2.40.70.10:FF:000033">
    <property type="entry name" value="Aspartyl protease family protein"/>
    <property type="match status" value="1"/>
</dbReference>
<keyword evidence="4" id="KW-0378">Hydrolase</keyword>
<dbReference type="PANTHER" id="PTHR47967">
    <property type="entry name" value="OS07G0603500 PROTEIN-RELATED"/>
    <property type="match status" value="1"/>
</dbReference>
<evidence type="ECO:0000259" key="6">
    <source>
        <dbReference type="PROSITE" id="PS51767"/>
    </source>
</evidence>
<evidence type="ECO:0000256" key="3">
    <source>
        <dbReference type="ARBA" id="ARBA00022750"/>
    </source>
</evidence>
<evidence type="ECO:0000313" key="8">
    <source>
        <dbReference type="Proteomes" id="UP001443914"/>
    </source>
</evidence>
<accession>A0AAW1INH3</accession>
<dbReference type="AlphaFoldDB" id="A0AAW1INH3"/>
<evidence type="ECO:0000256" key="1">
    <source>
        <dbReference type="ARBA" id="ARBA00007447"/>
    </source>
</evidence>
<keyword evidence="5" id="KW-0325">Glycoprotein</keyword>
<dbReference type="PROSITE" id="PS51767">
    <property type="entry name" value="PEPTIDASE_A1"/>
    <property type="match status" value="1"/>
</dbReference>
<organism evidence="7 8">
    <name type="scientific">Saponaria officinalis</name>
    <name type="common">Common soapwort</name>
    <name type="synonym">Lychnis saponaria</name>
    <dbReference type="NCBI Taxonomy" id="3572"/>
    <lineage>
        <taxon>Eukaryota</taxon>
        <taxon>Viridiplantae</taxon>
        <taxon>Streptophyta</taxon>
        <taxon>Embryophyta</taxon>
        <taxon>Tracheophyta</taxon>
        <taxon>Spermatophyta</taxon>
        <taxon>Magnoliopsida</taxon>
        <taxon>eudicotyledons</taxon>
        <taxon>Gunneridae</taxon>
        <taxon>Pentapetalae</taxon>
        <taxon>Caryophyllales</taxon>
        <taxon>Caryophyllaceae</taxon>
        <taxon>Caryophylleae</taxon>
        <taxon>Saponaria</taxon>
    </lineage>
</organism>
<evidence type="ECO:0000256" key="4">
    <source>
        <dbReference type="ARBA" id="ARBA00022801"/>
    </source>
</evidence>
<dbReference type="Pfam" id="PF14541">
    <property type="entry name" value="TAXi_C"/>
    <property type="match status" value="1"/>
</dbReference>
<feature type="domain" description="Peptidase A1" evidence="6">
    <location>
        <begin position="1"/>
        <end position="185"/>
    </location>
</feature>
<dbReference type="Proteomes" id="UP001443914">
    <property type="component" value="Unassembled WGS sequence"/>
</dbReference>
<dbReference type="EMBL" id="JBDFQZ010000009">
    <property type="protein sequence ID" value="KAK9690901.1"/>
    <property type="molecule type" value="Genomic_DNA"/>
</dbReference>
<dbReference type="InterPro" id="IPR032799">
    <property type="entry name" value="TAXi_C"/>
</dbReference>
<dbReference type="InterPro" id="IPR033121">
    <property type="entry name" value="PEPTIDASE_A1"/>
</dbReference>
<dbReference type="InterPro" id="IPR021109">
    <property type="entry name" value="Peptidase_aspartic_dom_sf"/>
</dbReference>
<comment type="caution">
    <text evidence="7">The sequence shown here is derived from an EMBL/GenBank/DDBJ whole genome shotgun (WGS) entry which is preliminary data.</text>
</comment>
<reference evidence="7" key="1">
    <citation type="submission" date="2024-03" db="EMBL/GenBank/DDBJ databases">
        <title>WGS assembly of Saponaria officinalis var. Norfolk2.</title>
        <authorList>
            <person name="Jenkins J."/>
            <person name="Shu S."/>
            <person name="Grimwood J."/>
            <person name="Barry K."/>
            <person name="Goodstein D."/>
            <person name="Schmutz J."/>
            <person name="Leebens-Mack J."/>
            <person name="Osbourn A."/>
        </authorList>
    </citation>
    <scope>NUCLEOTIDE SEQUENCE [LARGE SCALE GENOMIC DNA]</scope>
    <source>
        <strain evidence="7">JIC</strain>
    </source>
</reference>
<keyword evidence="3" id="KW-0064">Aspartyl protease</keyword>
<evidence type="ECO:0000313" key="7">
    <source>
        <dbReference type="EMBL" id="KAK9690901.1"/>
    </source>
</evidence>
<proteinExistence type="inferred from homology"/>
<dbReference type="InterPro" id="IPR051708">
    <property type="entry name" value="Plant_Aspart_Prot_A1"/>
</dbReference>
<dbReference type="PANTHER" id="PTHR47967:SF23">
    <property type="entry name" value="OS04G0448300 PROTEIN"/>
    <property type="match status" value="1"/>
</dbReference>
<dbReference type="GO" id="GO:0004190">
    <property type="term" value="F:aspartic-type endopeptidase activity"/>
    <property type="evidence" value="ECO:0007669"/>
    <property type="project" value="UniProtKB-KW"/>
</dbReference>
<dbReference type="Gene3D" id="2.40.70.10">
    <property type="entry name" value="Acid Proteases"/>
    <property type="match status" value="1"/>
</dbReference>
<keyword evidence="8" id="KW-1185">Reference proteome</keyword>
<keyword evidence="2" id="KW-0645">Protease</keyword>
<dbReference type="GO" id="GO:0006508">
    <property type="term" value="P:proteolysis"/>
    <property type="evidence" value="ECO:0007669"/>
    <property type="project" value="UniProtKB-KW"/>
</dbReference>
<evidence type="ECO:0000256" key="5">
    <source>
        <dbReference type="ARBA" id="ARBA00023180"/>
    </source>
</evidence>
<evidence type="ECO:0000256" key="2">
    <source>
        <dbReference type="ARBA" id="ARBA00022670"/>
    </source>
</evidence>
<protein>
    <recommendedName>
        <fullName evidence="6">Peptidase A1 domain-containing protein</fullName>
    </recommendedName>
</protein>
<comment type="similarity">
    <text evidence="1">Belongs to the peptidase A1 family.</text>
</comment>